<evidence type="ECO:0000256" key="3">
    <source>
        <dbReference type="ARBA" id="ARBA00022475"/>
    </source>
</evidence>
<evidence type="ECO:0000313" key="11">
    <source>
        <dbReference type="EMBL" id="CAG5118720.1"/>
    </source>
</evidence>
<dbReference type="GO" id="GO:0005415">
    <property type="term" value="F:nucleoside:sodium symporter activity"/>
    <property type="evidence" value="ECO:0007669"/>
    <property type="project" value="TreeGrafter"/>
</dbReference>
<evidence type="ECO:0000256" key="4">
    <source>
        <dbReference type="ARBA" id="ARBA00022692"/>
    </source>
</evidence>
<evidence type="ECO:0000256" key="1">
    <source>
        <dbReference type="ARBA" id="ARBA00004651"/>
    </source>
</evidence>
<feature type="non-terminal residue" evidence="11">
    <location>
        <position position="1"/>
    </location>
</feature>
<feature type="transmembrane region" description="Helical" evidence="7">
    <location>
        <begin position="255"/>
        <end position="273"/>
    </location>
</feature>
<dbReference type="InterPro" id="IPR002668">
    <property type="entry name" value="CNT_N_dom"/>
</dbReference>
<dbReference type="InterPro" id="IPR011657">
    <property type="entry name" value="CNT_C_dom"/>
</dbReference>
<dbReference type="PANTHER" id="PTHR10590:SF4">
    <property type="entry name" value="SOLUTE CARRIER FAMILY 28 MEMBER 3"/>
    <property type="match status" value="1"/>
</dbReference>
<accession>A0A8S3YU75</accession>
<feature type="transmembrane region" description="Helical" evidence="7">
    <location>
        <begin position="230"/>
        <end position="248"/>
    </location>
</feature>
<keyword evidence="6 7" id="KW-0472">Membrane</keyword>
<dbReference type="OrthoDB" id="6075923at2759"/>
<dbReference type="AlphaFoldDB" id="A0A8S3YU75"/>
<evidence type="ECO:0000256" key="2">
    <source>
        <dbReference type="ARBA" id="ARBA00009033"/>
    </source>
</evidence>
<evidence type="ECO:0000256" key="7">
    <source>
        <dbReference type="SAM" id="Phobius"/>
    </source>
</evidence>
<feature type="transmembrane region" description="Helical" evidence="7">
    <location>
        <begin position="204"/>
        <end position="224"/>
    </location>
</feature>
<proteinExistence type="inferred from homology"/>
<comment type="subcellular location">
    <subcellularLocation>
        <location evidence="1">Cell membrane</location>
        <topology evidence="1">Multi-pass membrane protein</topology>
    </subcellularLocation>
</comment>
<feature type="transmembrane region" description="Helical" evidence="7">
    <location>
        <begin position="657"/>
        <end position="675"/>
    </location>
</feature>
<feature type="transmembrane region" description="Helical" evidence="7">
    <location>
        <begin position="405"/>
        <end position="427"/>
    </location>
</feature>
<dbReference type="PANTHER" id="PTHR10590">
    <property type="entry name" value="SODIUM/NUCLEOSIDE COTRANSPORTER"/>
    <property type="match status" value="1"/>
</dbReference>
<feature type="transmembrane region" description="Helical" evidence="7">
    <location>
        <begin position="622"/>
        <end position="645"/>
    </location>
</feature>
<dbReference type="GO" id="GO:0005886">
    <property type="term" value="C:plasma membrane"/>
    <property type="evidence" value="ECO:0007669"/>
    <property type="project" value="UniProtKB-SubCell"/>
</dbReference>
<gene>
    <name evidence="11" type="ORF">CUNI_LOCUS4278</name>
</gene>
<dbReference type="Pfam" id="PF01773">
    <property type="entry name" value="Nucleos_tra2_N"/>
    <property type="match status" value="1"/>
</dbReference>
<dbReference type="InterPro" id="IPR011642">
    <property type="entry name" value="Gate_dom"/>
</dbReference>
<keyword evidence="5 7" id="KW-1133">Transmembrane helix</keyword>
<feature type="transmembrane region" description="Helical" evidence="7">
    <location>
        <begin position="362"/>
        <end position="384"/>
    </location>
</feature>
<evidence type="ECO:0000256" key="5">
    <source>
        <dbReference type="ARBA" id="ARBA00022989"/>
    </source>
</evidence>
<feature type="transmembrane region" description="Helical" evidence="7">
    <location>
        <begin position="127"/>
        <end position="149"/>
    </location>
</feature>
<feature type="transmembrane region" description="Helical" evidence="7">
    <location>
        <begin position="326"/>
        <end position="350"/>
    </location>
</feature>
<evidence type="ECO:0000259" key="8">
    <source>
        <dbReference type="Pfam" id="PF01773"/>
    </source>
</evidence>
<dbReference type="Proteomes" id="UP000678393">
    <property type="component" value="Unassembled WGS sequence"/>
</dbReference>
<evidence type="ECO:0000313" key="12">
    <source>
        <dbReference type="Proteomes" id="UP000678393"/>
    </source>
</evidence>
<feature type="domain" description="Concentrative nucleoside transporter C-terminal" evidence="9">
    <location>
        <begin position="433"/>
        <end position="676"/>
    </location>
</feature>
<feature type="domain" description="Nucleoside transporter/FeoB GTPase Gate" evidence="10">
    <location>
        <begin position="331"/>
        <end position="428"/>
    </location>
</feature>
<evidence type="ECO:0000259" key="9">
    <source>
        <dbReference type="Pfam" id="PF07662"/>
    </source>
</evidence>
<keyword evidence="12" id="KW-1185">Reference proteome</keyword>
<dbReference type="InterPro" id="IPR008276">
    <property type="entry name" value="C_nuclsd_transpt"/>
</dbReference>
<name>A0A8S3YU75_9EUPU</name>
<dbReference type="Pfam" id="PF07662">
    <property type="entry name" value="Nucleos_tra2_C"/>
    <property type="match status" value="1"/>
</dbReference>
<comment type="similarity">
    <text evidence="2">Belongs to the concentrative nucleoside transporter (CNT) (TC 2.A.41) family.</text>
</comment>
<reference evidence="11" key="1">
    <citation type="submission" date="2021-04" db="EMBL/GenBank/DDBJ databases">
        <authorList>
            <consortium name="Molecular Ecology Group"/>
        </authorList>
    </citation>
    <scope>NUCLEOTIDE SEQUENCE</scope>
</reference>
<organism evidence="11 12">
    <name type="scientific">Candidula unifasciata</name>
    <dbReference type="NCBI Taxonomy" id="100452"/>
    <lineage>
        <taxon>Eukaryota</taxon>
        <taxon>Metazoa</taxon>
        <taxon>Spiralia</taxon>
        <taxon>Lophotrochozoa</taxon>
        <taxon>Mollusca</taxon>
        <taxon>Gastropoda</taxon>
        <taxon>Heterobranchia</taxon>
        <taxon>Euthyneura</taxon>
        <taxon>Panpulmonata</taxon>
        <taxon>Eupulmonata</taxon>
        <taxon>Stylommatophora</taxon>
        <taxon>Helicina</taxon>
        <taxon>Helicoidea</taxon>
        <taxon>Geomitridae</taxon>
        <taxon>Candidula</taxon>
    </lineage>
</organism>
<protein>
    <recommendedName>
        <fullName evidence="13">Sodium/nucleoside cotransporter</fullName>
    </recommendedName>
</protein>
<keyword evidence="3" id="KW-1003">Cell membrane</keyword>
<evidence type="ECO:0008006" key="13">
    <source>
        <dbReference type="Google" id="ProtNLM"/>
    </source>
</evidence>
<feature type="transmembrane region" description="Helical" evidence="7">
    <location>
        <begin position="155"/>
        <end position="175"/>
    </location>
</feature>
<dbReference type="Pfam" id="PF07670">
    <property type="entry name" value="Gate"/>
    <property type="match status" value="1"/>
</dbReference>
<dbReference type="EMBL" id="CAJHNH020000597">
    <property type="protein sequence ID" value="CAG5118720.1"/>
    <property type="molecule type" value="Genomic_DNA"/>
</dbReference>
<evidence type="ECO:0000256" key="6">
    <source>
        <dbReference type="ARBA" id="ARBA00023136"/>
    </source>
</evidence>
<evidence type="ECO:0000259" key="10">
    <source>
        <dbReference type="Pfam" id="PF07670"/>
    </source>
</evidence>
<comment type="caution">
    <text evidence="11">The sequence shown here is derived from an EMBL/GenBank/DDBJ whole genome shotgun (WGS) entry which is preliminary data.</text>
</comment>
<sequence length="676" mass="74851">MHHTMDSRKEVGQENHGYEINETALQILGDGQKVVHPVGQKDGDLQSDGKVIVMAGGDNSPHTTVLSEKEGKRSYFPNGDVIDQNTDRDLVLEKKEFDPDNCNFCARGIMLVQREIFDFYQDRMAQIWTSIGIGALLAFFAYFAYAMYYRFGDEGSIRLLVCTLLGVLILSQYCLRRHLVRLLAPVNNFLTNPKYEKIRQVTRWSLYVINTVVTVTLIIVLVALDTPKNLLSLAGLAAFIIICVVTSYSPAMIDWHPVFWGFAIQFYFAIIILKTRWGYESFKWLGDRISEFLSYSNAGASFVFGDSVTFYPVNAPEFTITGAYRLHFFAFTIMPIITFFSTVIAILYYLGVMQTITKVIGMFLSFCLGTTPAESLNAAGNIFVSMTESPMMIRPFLSKMTSSELHAVMVGGFATIAGGVLGVYIGFGVPADHLLSASVMSAPAALAISKITYPEIEIPVIRPEDYDKMEKTTEGNVIEAACNGAIASAKIIASVVVNVIAFLSLLNFLNATLTWFGDRVGLQNLSFELICSYVLYPAALFMGTEPDDCRQVAELVGIKTFTNEFIAYQKLSVLIKNREKYNEYVSIYGPNTTHMEGDDLVLDLQNGTKLIKGIMSHRSEIIATYALCGFSNFGSMGILLGTLSALAPSRRPTMAKLILRAMITGNIACFFTACIA</sequence>
<keyword evidence="4 7" id="KW-0812">Transmembrane</keyword>
<feature type="domain" description="Concentrative nucleoside transporter N-terminal" evidence="8">
    <location>
        <begin position="234"/>
        <end position="306"/>
    </location>
</feature>
<feature type="transmembrane region" description="Helical" evidence="7">
    <location>
        <begin position="491"/>
        <end position="509"/>
    </location>
</feature>